<organism evidence="2 3">
    <name type="scientific">Phytohabitans kaempferiae</name>
    <dbReference type="NCBI Taxonomy" id="1620943"/>
    <lineage>
        <taxon>Bacteria</taxon>
        <taxon>Bacillati</taxon>
        <taxon>Actinomycetota</taxon>
        <taxon>Actinomycetes</taxon>
        <taxon>Micromonosporales</taxon>
        <taxon>Micromonosporaceae</taxon>
    </lineage>
</organism>
<name>A0ABV6LV93_9ACTN</name>
<comment type="caution">
    <text evidence="2">The sequence shown here is derived from an EMBL/GenBank/DDBJ whole genome shotgun (WGS) entry which is preliminary data.</text>
</comment>
<dbReference type="InterPro" id="IPR036702">
    <property type="entry name" value="ComB-like_sf"/>
</dbReference>
<sequence length="251" mass="25412">MPEPLFAQPGTGVRFEWGLAGAAELGRVCAVLVVVDVLSFTTSVDVAVGRGMRVHPFPWGAQADDFARRIGAVAAVGRRAVNRERPWSLSPASLRSAPVVPDLVLPSPNGSAISAAASATGHPVVAGCVRNARAVARWLLSEGYGSRQSPIGVVAAGERWPDGALRPGVEDLLGAAAVLDGLADAPGGLSVEAAVALAALTSVPDLPGAIRACASGRELTESGFATDVAIAVEVGVSDVVPVLRNGVFTSA</sequence>
<dbReference type="InterPro" id="IPR005238">
    <property type="entry name" value="ComB-like"/>
</dbReference>
<dbReference type="SUPFAM" id="SSF142823">
    <property type="entry name" value="ComB-like"/>
    <property type="match status" value="1"/>
</dbReference>
<evidence type="ECO:0000313" key="3">
    <source>
        <dbReference type="Proteomes" id="UP001589867"/>
    </source>
</evidence>
<dbReference type="Proteomes" id="UP001589867">
    <property type="component" value="Unassembled WGS sequence"/>
</dbReference>
<dbReference type="RefSeq" id="WP_377243552.1">
    <property type="nucleotide sequence ID" value="NZ_JBHLUH010000003.1"/>
</dbReference>
<dbReference type="Pfam" id="PF04029">
    <property type="entry name" value="2-ph_phosp"/>
    <property type="match status" value="1"/>
</dbReference>
<evidence type="ECO:0000256" key="1">
    <source>
        <dbReference type="ARBA" id="ARBA00021948"/>
    </source>
</evidence>
<evidence type="ECO:0000313" key="2">
    <source>
        <dbReference type="EMBL" id="MFC0526153.1"/>
    </source>
</evidence>
<gene>
    <name evidence="2" type="ORF">ACFFIA_00545</name>
</gene>
<proteinExistence type="predicted"/>
<reference evidence="2 3" key="1">
    <citation type="submission" date="2024-09" db="EMBL/GenBank/DDBJ databases">
        <authorList>
            <person name="Sun Q."/>
            <person name="Mori K."/>
        </authorList>
    </citation>
    <scope>NUCLEOTIDE SEQUENCE [LARGE SCALE GENOMIC DNA]</scope>
    <source>
        <strain evidence="2 3">TBRC 3947</strain>
    </source>
</reference>
<dbReference type="EMBL" id="JBHLUH010000003">
    <property type="protein sequence ID" value="MFC0526153.1"/>
    <property type="molecule type" value="Genomic_DNA"/>
</dbReference>
<accession>A0ABV6LV93</accession>
<protein>
    <recommendedName>
        <fullName evidence="1">Probable 2-phosphosulfolactate phosphatase</fullName>
    </recommendedName>
</protein>
<dbReference type="Gene3D" id="3.90.1560.10">
    <property type="entry name" value="ComB-like"/>
    <property type="match status" value="1"/>
</dbReference>
<keyword evidence="3" id="KW-1185">Reference proteome</keyword>